<dbReference type="Gene3D" id="2.60.120.260">
    <property type="entry name" value="Galactose-binding domain-like"/>
    <property type="match status" value="1"/>
</dbReference>
<dbReference type="Proteomes" id="UP000304148">
    <property type="component" value="Chromosome"/>
</dbReference>
<dbReference type="SUPFAM" id="SSF48230">
    <property type="entry name" value="Chondroitin AC/alginate lyase"/>
    <property type="match status" value="1"/>
</dbReference>
<protein>
    <submittedName>
        <fullName evidence="9">Hyaluronate lyase</fullName>
    </submittedName>
</protein>
<evidence type="ECO:0000256" key="4">
    <source>
        <dbReference type="PIRSR" id="PIRSR638970-1"/>
    </source>
</evidence>
<dbReference type="Pfam" id="PF02278">
    <property type="entry name" value="Lyase_8"/>
    <property type="match status" value="1"/>
</dbReference>
<dbReference type="SUPFAM" id="SSF49863">
    <property type="entry name" value="Hyaluronate lyase-like, C-terminal domain"/>
    <property type="match status" value="1"/>
</dbReference>
<dbReference type="AlphaFoldDB" id="A0A383R8P1"/>
<name>A0A383R8P1_PAEAL</name>
<dbReference type="Pfam" id="PF22637">
    <property type="entry name" value="CBM_4_9_1"/>
    <property type="match status" value="1"/>
</dbReference>
<organism evidence="9 10">
    <name type="scientific">Paenibacillus alvei</name>
    <name type="common">Bacillus alvei</name>
    <dbReference type="NCBI Taxonomy" id="44250"/>
    <lineage>
        <taxon>Bacteria</taxon>
        <taxon>Bacillati</taxon>
        <taxon>Bacillota</taxon>
        <taxon>Bacilli</taxon>
        <taxon>Bacillales</taxon>
        <taxon>Paenibacillaceae</taxon>
        <taxon>Paenibacillus</taxon>
    </lineage>
</organism>
<feature type="domain" description="Polysaccharide lyase 8 N-terminal alpha-helical" evidence="7">
    <location>
        <begin position="221"/>
        <end position="543"/>
    </location>
</feature>
<dbReference type="PANTHER" id="PTHR38481:SF1">
    <property type="entry name" value="HYALURONATE LYASE"/>
    <property type="match status" value="1"/>
</dbReference>
<dbReference type="GO" id="GO:0030246">
    <property type="term" value="F:carbohydrate binding"/>
    <property type="evidence" value="ECO:0007669"/>
    <property type="project" value="InterPro"/>
</dbReference>
<dbReference type="InterPro" id="IPR004103">
    <property type="entry name" value="Lyase_8_C"/>
</dbReference>
<evidence type="ECO:0000256" key="3">
    <source>
        <dbReference type="ARBA" id="ARBA00023239"/>
    </source>
</evidence>
<dbReference type="Gene3D" id="2.70.98.10">
    <property type="match status" value="1"/>
</dbReference>
<dbReference type="Pfam" id="PF02884">
    <property type="entry name" value="Lyase_8_C"/>
    <property type="match status" value="1"/>
</dbReference>
<accession>A0A383R8P1</accession>
<dbReference type="RefSeq" id="WP_138185171.1">
    <property type="nucleotide sequence ID" value="NZ_LS992241.1"/>
</dbReference>
<dbReference type="CDD" id="cd01083">
    <property type="entry name" value="GAG_Lyase"/>
    <property type="match status" value="1"/>
</dbReference>
<evidence type="ECO:0000259" key="6">
    <source>
        <dbReference type="Pfam" id="PF02884"/>
    </source>
</evidence>
<evidence type="ECO:0000259" key="5">
    <source>
        <dbReference type="Pfam" id="PF02278"/>
    </source>
</evidence>
<dbReference type="Pfam" id="PF08124">
    <property type="entry name" value="Lyase_8_N"/>
    <property type="match status" value="1"/>
</dbReference>
<dbReference type="InterPro" id="IPR014718">
    <property type="entry name" value="GH-type_carb-bd"/>
</dbReference>
<comment type="similarity">
    <text evidence="1">Belongs to the polysaccharide lyase 8 family.</text>
</comment>
<dbReference type="InterPro" id="IPR011013">
    <property type="entry name" value="Gal_mutarotase_sf_dom"/>
</dbReference>
<feature type="domain" description="Polysaccharide lyase family 8 C-terminal" evidence="6">
    <location>
        <begin position="856"/>
        <end position="918"/>
    </location>
</feature>
<keyword evidence="2" id="KW-0732">Signal</keyword>
<feature type="active site" evidence="4">
    <location>
        <position position="502"/>
    </location>
</feature>
<proteinExistence type="inferred from homology"/>
<feature type="domain" description="Hyaluronate lyase-like N-terminal" evidence="8">
    <location>
        <begin position="39"/>
        <end position="192"/>
    </location>
</feature>
<dbReference type="InterPro" id="IPR011071">
    <property type="entry name" value="Lyase_8-like_C"/>
</dbReference>
<dbReference type="SUPFAM" id="SSF74650">
    <property type="entry name" value="Galactose mutarotase-like"/>
    <property type="match status" value="1"/>
</dbReference>
<feature type="domain" description="Polysaccharide lyase family 8 central" evidence="5">
    <location>
        <begin position="584"/>
        <end position="841"/>
    </location>
</feature>
<evidence type="ECO:0000313" key="10">
    <source>
        <dbReference type="Proteomes" id="UP000304148"/>
    </source>
</evidence>
<dbReference type="InterPro" id="IPR012970">
    <property type="entry name" value="Lyase_8_alpha_N"/>
</dbReference>
<evidence type="ECO:0000256" key="2">
    <source>
        <dbReference type="ARBA" id="ARBA00022729"/>
    </source>
</evidence>
<dbReference type="Gene3D" id="2.60.220.10">
    <property type="entry name" value="Polysaccharide lyase family 8-like, C-terminal"/>
    <property type="match status" value="1"/>
</dbReference>
<evidence type="ECO:0000259" key="7">
    <source>
        <dbReference type="Pfam" id="PF08124"/>
    </source>
</evidence>
<keyword evidence="3 9" id="KW-0456">Lyase</keyword>
<feature type="active site" evidence="4">
    <location>
        <position position="448"/>
    </location>
</feature>
<dbReference type="Gene3D" id="1.50.10.100">
    <property type="entry name" value="Chondroitin AC/alginate lyase"/>
    <property type="match status" value="1"/>
</dbReference>
<evidence type="ECO:0000256" key="1">
    <source>
        <dbReference type="ARBA" id="ARBA00006699"/>
    </source>
</evidence>
<dbReference type="GO" id="GO:0005576">
    <property type="term" value="C:extracellular region"/>
    <property type="evidence" value="ECO:0007669"/>
    <property type="project" value="InterPro"/>
</dbReference>
<reference evidence="10" key="1">
    <citation type="submission" date="2018-08" db="EMBL/GenBank/DDBJ databases">
        <authorList>
            <person name="Chevrot R."/>
        </authorList>
    </citation>
    <scope>NUCLEOTIDE SEQUENCE [LARGE SCALE GENOMIC DNA]</scope>
</reference>
<sequence length="966" mass="105780">MKKWPHRIIRVTLAVFLLCSLIPVMGLPNARAEAGDLLNGSFEAGQPAGGHWSAIQPSYWSEWVPSGKPNLSLDSDIYYEGERSLTISSAEYARADVLQIVDVTPGDTYTLTGWLRTKDLQSSVSYGGAFIRTQYLNSSNDKISSGPSSSPLLGTHDWTEQRLELSIPQQATRLKVELFYESAAGEAWYDAIRLSSSGSNPGNPPADAAQFKAVRDKRIQQLTGNASYHSADSDMNAAIASLVKSVSNGSGTGFWNTMNKQADRSSLWSDLSSRTESAHVTGSFQRLRQMALAYATQGSSLYRDPQLRADLISGLDWMYANRYNERVAPYKNWWDWEIGSPQYLNDITVLLFDDLSVAQINSYNRAIDAFVPDPTRRTVQPSLIETGANLVDKAFVVILRGATGASDAKLMQGRDAINPVFPYVTRGDGFYADGSFVQHDVIAYTGSYGTVLLDRLSEMLYLLNGSPWQVIDPQAANIYRWIEDSFEPLIYKGAMMDMVRGRAISRELSTDHTAGRGAIKSILRLSEAAPAAESTRMKSAVKAWLQQDVTFENYYVGLGTYDIALMKNLLQDSSISPAEDLVKHQIFAGMDRVIHLRPGFGFGISMSSKRIAGYEYGNGENKKAWHTGNGMTYLYNDDLTQYSDGYWATADMLRLPGTTTDGSSSPLRDWKYYLSPKSWVGGASLDGQYGAAGMELAVENSSLTGKKSWFAFDNEIVALGTGITGGDGRQVETIVDNRKVSEGSGTLTVNGTNLPAQPGWSEKFSDVSWAHLDGNGKGDIGYYFPKAAMLQGKREARTGAWKDVNNGGSVSPITREYVSLAFDHGANPNIGSYSYVLLPNYDAQATLHYSQTPDITVLSNGTSVQSVREHKLGITAINYWLPAVVDGIASKQPASALVKETDSELIIAVSDPTQNQSLVVMELNRKGWKLASADSTITVQQTEPTIKLTVNTAGAKGRTHTVRFTK</sequence>
<dbReference type="InterPro" id="IPR054563">
    <property type="entry name" value="HylB-like_N"/>
</dbReference>
<dbReference type="GO" id="GO:0005975">
    <property type="term" value="P:carbohydrate metabolic process"/>
    <property type="evidence" value="ECO:0007669"/>
    <property type="project" value="InterPro"/>
</dbReference>
<evidence type="ECO:0000313" key="9">
    <source>
        <dbReference type="EMBL" id="SYX83011.1"/>
    </source>
</evidence>
<gene>
    <name evidence="9" type="ORF">PBLR_11433</name>
</gene>
<dbReference type="GO" id="GO:0016837">
    <property type="term" value="F:carbon-oxygen lyase activity, acting on polysaccharides"/>
    <property type="evidence" value="ECO:0007669"/>
    <property type="project" value="UniProtKB-ARBA"/>
</dbReference>
<dbReference type="InterPro" id="IPR003159">
    <property type="entry name" value="Lyase_8_central_dom"/>
</dbReference>
<dbReference type="InterPro" id="IPR038970">
    <property type="entry name" value="Lyase_8"/>
</dbReference>
<dbReference type="InterPro" id="IPR008929">
    <property type="entry name" value="Chondroitin_lyas"/>
</dbReference>
<dbReference type="EMBL" id="LS992241">
    <property type="protein sequence ID" value="SYX83011.1"/>
    <property type="molecule type" value="Genomic_DNA"/>
</dbReference>
<dbReference type="PANTHER" id="PTHR38481">
    <property type="entry name" value="HYALURONATE LYASE"/>
    <property type="match status" value="1"/>
</dbReference>
<feature type="active site" evidence="4">
    <location>
        <position position="439"/>
    </location>
</feature>
<evidence type="ECO:0000259" key="8">
    <source>
        <dbReference type="Pfam" id="PF22637"/>
    </source>
</evidence>